<feature type="transmembrane region" description="Helical" evidence="1">
    <location>
        <begin position="6"/>
        <end position="24"/>
    </location>
</feature>
<proteinExistence type="predicted"/>
<dbReference type="Proteomes" id="UP000026962">
    <property type="component" value="Chromosome 6"/>
</dbReference>
<reference evidence="2" key="1">
    <citation type="submission" date="2015-04" db="UniProtKB">
        <authorList>
            <consortium name="EnsemblPlants"/>
        </authorList>
    </citation>
    <scope>IDENTIFICATION</scope>
</reference>
<keyword evidence="1" id="KW-0812">Transmembrane</keyword>
<evidence type="ECO:0000313" key="2">
    <source>
        <dbReference type="EnsemblPlants" id="OPUNC06G16520.1"/>
    </source>
</evidence>
<keyword evidence="1" id="KW-0472">Membrane</keyword>
<name>A0A0E0LCK5_ORYPU</name>
<reference evidence="2" key="2">
    <citation type="submission" date="2018-05" db="EMBL/GenBank/DDBJ databases">
        <title>OpunRS2 (Oryza punctata Reference Sequence Version 2).</title>
        <authorList>
            <person name="Zhang J."/>
            <person name="Kudrna D."/>
            <person name="Lee S."/>
            <person name="Talag J."/>
            <person name="Welchert J."/>
            <person name="Wing R.A."/>
        </authorList>
    </citation>
    <scope>NUCLEOTIDE SEQUENCE [LARGE SCALE GENOMIC DNA]</scope>
</reference>
<organism evidence="2">
    <name type="scientific">Oryza punctata</name>
    <name type="common">Red rice</name>
    <dbReference type="NCBI Taxonomy" id="4537"/>
    <lineage>
        <taxon>Eukaryota</taxon>
        <taxon>Viridiplantae</taxon>
        <taxon>Streptophyta</taxon>
        <taxon>Embryophyta</taxon>
        <taxon>Tracheophyta</taxon>
        <taxon>Spermatophyta</taxon>
        <taxon>Magnoliopsida</taxon>
        <taxon>Liliopsida</taxon>
        <taxon>Poales</taxon>
        <taxon>Poaceae</taxon>
        <taxon>BOP clade</taxon>
        <taxon>Oryzoideae</taxon>
        <taxon>Oryzeae</taxon>
        <taxon>Oryzinae</taxon>
        <taxon>Oryza</taxon>
    </lineage>
</organism>
<dbReference type="AlphaFoldDB" id="A0A0E0LCK5"/>
<evidence type="ECO:0000256" key="1">
    <source>
        <dbReference type="SAM" id="Phobius"/>
    </source>
</evidence>
<keyword evidence="1" id="KW-1133">Transmembrane helix</keyword>
<dbReference type="HOGENOM" id="CLU_3419779_0_0_1"/>
<dbReference type="Gramene" id="OPUNC06G16520.1">
    <property type="protein sequence ID" value="OPUNC06G16520.1"/>
    <property type="gene ID" value="OPUNC06G16520"/>
</dbReference>
<keyword evidence="3" id="KW-1185">Reference proteome</keyword>
<protein>
    <submittedName>
        <fullName evidence="2">Uncharacterized protein</fullName>
    </submittedName>
</protein>
<dbReference type="EnsemblPlants" id="OPUNC06G16520.1">
    <property type="protein sequence ID" value="OPUNC06G16520.1"/>
    <property type="gene ID" value="OPUNC06G16520"/>
</dbReference>
<accession>A0A0E0LCK5</accession>
<sequence>MKLMLVLDSIDVAVLVSALVVVMMK</sequence>
<evidence type="ECO:0000313" key="3">
    <source>
        <dbReference type="Proteomes" id="UP000026962"/>
    </source>
</evidence>